<name>A0A840ZT60_9HYPH</name>
<sequence>MTPAPEYATSEVVLSSLYRVIGLPNASERSVPTQGTYLQGLIRRARERKPGSNAGTLDADAFDTLLNSVLESPKRSSQSAKRFLQVTPLVPQLALFSGAPRLAGSPWTPGTLVRRMIWLGAANQDAAESTWRRLFDALAVGEGDDVFARFLQTEVEAWLPETVWTYLPPHDEMPLCADAGEGAFPARQFVQDLESIIASKPMLTRRQWTSLLEAVLRLGTVAHVMWLCELHARVWSCLSEALEGKGPSSVGEARTRMFPERFSFLPLSNKPLPGIRDSISRYLAARLGINATLWALAEAGVAPADLLGSADGLAKTCTQIREHFAGAAASSIRASVEELLDRETRTLLCRKGIGSNVDEFVTYSLQQRQTANPRLRGYDQGYLLRKRGSYSRSPWVVSLGPVATIALVHCSLAGAAGPRSVHRLAQHLAAYGVAMDHRDIPQNELGHQLRMLGLVLDSPDAESGMLLVPPFRRVSPDGGVA</sequence>
<dbReference type="EMBL" id="JACHOP010000032">
    <property type="protein sequence ID" value="MBB5760017.1"/>
    <property type="molecule type" value="Genomic_DNA"/>
</dbReference>
<dbReference type="Proteomes" id="UP000583454">
    <property type="component" value="Unassembled WGS sequence"/>
</dbReference>
<organism evidence="1 2">
    <name type="scientific">Methylorubrum rhodinum</name>
    <dbReference type="NCBI Taxonomy" id="29428"/>
    <lineage>
        <taxon>Bacteria</taxon>
        <taxon>Pseudomonadati</taxon>
        <taxon>Pseudomonadota</taxon>
        <taxon>Alphaproteobacteria</taxon>
        <taxon>Hyphomicrobiales</taxon>
        <taxon>Methylobacteriaceae</taxon>
        <taxon>Methylorubrum</taxon>
    </lineage>
</organism>
<gene>
    <name evidence="1" type="ORF">HNR00_004757</name>
</gene>
<evidence type="ECO:0000313" key="1">
    <source>
        <dbReference type="EMBL" id="MBB5760017.1"/>
    </source>
</evidence>
<keyword evidence="2" id="KW-1185">Reference proteome</keyword>
<proteinExistence type="predicted"/>
<comment type="caution">
    <text evidence="1">The sequence shown here is derived from an EMBL/GenBank/DDBJ whole genome shotgun (WGS) entry which is preliminary data.</text>
</comment>
<protein>
    <submittedName>
        <fullName evidence="1">Uncharacterized protein</fullName>
    </submittedName>
</protein>
<accession>A0A840ZT60</accession>
<reference evidence="1 2" key="1">
    <citation type="submission" date="2020-08" db="EMBL/GenBank/DDBJ databases">
        <title>Genomic Encyclopedia of Type Strains, Phase IV (KMG-IV): sequencing the most valuable type-strain genomes for metagenomic binning, comparative biology and taxonomic classification.</title>
        <authorList>
            <person name="Goeker M."/>
        </authorList>
    </citation>
    <scope>NUCLEOTIDE SEQUENCE [LARGE SCALE GENOMIC DNA]</scope>
    <source>
        <strain evidence="1 2">DSM 2163</strain>
    </source>
</reference>
<evidence type="ECO:0000313" key="2">
    <source>
        <dbReference type="Proteomes" id="UP000583454"/>
    </source>
</evidence>
<dbReference type="AlphaFoldDB" id="A0A840ZT60"/>